<dbReference type="EMBL" id="VLLL01000013">
    <property type="protein sequence ID" value="TWJ06308.1"/>
    <property type="molecule type" value="Genomic_DNA"/>
</dbReference>
<gene>
    <name evidence="2" type="ORF">LX16_5272</name>
</gene>
<reference evidence="2 3" key="1">
    <citation type="journal article" date="2013" name="Stand. Genomic Sci.">
        <title>Genomic Encyclopedia of Type Strains, Phase I: The one thousand microbial genomes (KMG-I) project.</title>
        <authorList>
            <person name="Kyrpides N.C."/>
            <person name="Woyke T."/>
            <person name="Eisen J.A."/>
            <person name="Garrity G."/>
            <person name="Lilburn T.G."/>
            <person name="Beck B.J."/>
            <person name="Whitman W.B."/>
            <person name="Hugenholtz P."/>
            <person name="Klenk H.P."/>
        </authorList>
    </citation>
    <scope>NUCLEOTIDE SEQUENCE [LARGE SCALE GENOMIC DNA]</scope>
    <source>
        <strain evidence="2 3">DSM 45044</strain>
    </source>
</reference>
<comment type="caution">
    <text evidence="2">The sequence shown here is derived from an EMBL/GenBank/DDBJ whole genome shotgun (WGS) entry which is preliminary data.</text>
</comment>
<organism evidence="2 3">
    <name type="scientific">Stackebrandtia albiflava</name>
    <dbReference type="NCBI Taxonomy" id="406432"/>
    <lineage>
        <taxon>Bacteria</taxon>
        <taxon>Bacillati</taxon>
        <taxon>Actinomycetota</taxon>
        <taxon>Actinomycetes</taxon>
        <taxon>Glycomycetales</taxon>
        <taxon>Glycomycetaceae</taxon>
        <taxon>Stackebrandtia</taxon>
    </lineage>
</organism>
<keyword evidence="3" id="KW-1185">Reference proteome</keyword>
<keyword evidence="1" id="KW-0812">Transmembrane</keyword>
<name>A0A562UL11_9ACTN</name>
<evidence type="ECO:0000313" key="2">
    <source>
        <dbReference type="EMBL" id="TWJ06308.1"/>
    </source>
</evidence>
<accession>A0A562UL11</accession>
<evidence type="ECO:0000313" key="3">
    <source>
        <dbReference type="Proteomes" id="UP000321617"/>
    </source>
</evidence>
<sequence length="65" mass="6774">MAVYQSRFATRGVTPSTGARFRWLKRAAAVGALAAVAAAAVFGLWRATAGMPEPVELPGVVTSVR</sequence>
<evidence type="ECO:0000256" key="1">
    <source>
        <dbReference type="SAM" id="Phobius"/>
    </source>
</evidence>
<dbReference type="AlphaFoldDB" id="A0A562UL11"/>
<feature type="transmembrane region" description="Helical" evidence="1">
    <location>
        <begin position="27"/>
        <end position="45"/>
    </location>
</feature>
<protein>
    <submittedName>
        <fullName evidence="2">Uncharacterized protein</fullName>
    </submittedName>
</protein>
<dbReference type="Proteomes" id="UP000321617">
    <property type="component" value="Unassembled WGS sequence"/>
</dbReference>
<keyword evidence="1" id="KW-1133">Transmembrane helix</keyword>
<proteinExistence type="predicted"/>
<keyword evidence="1" id="KW-0472">Membrane</keyword>